<sequence>MLSSCLTRVVSGVLQGSVLGPLLFNSFINDLEVGIESTVLFFADDTKLCKTISYMQDAATLQSNLIKSKTGQLNGK</sequence>
<proteinExistence type="predicted"/>
<protein>
    <recommendedName>
        <fullName evidence="3">Reverse transcriptase domain-containing protein</fullName>
    </recommendedName>
</protein>
<comment type="caution">
    <text evidence="1">The sequence shown here is derived from an EMBL/GenBank/DDBJ whole genome shotgun (WGS) entry which is preliminary data.</text>
</comment>
<dbReference type="EMBL" id="ABXW01000023">
    <property type="protein sequence ID" value="EEB46545.1"/>
    <property type="molecule type" value="Genomic_DNA"/>
</dbReference>
<gene>
    <name evidence="1" type="ORF">PROVALCAL_01404</name>
</gene>
<name>B6XDI2_9GAMM</name>
<dbReference type="Proteomes" id="UP000003729">
    <property type="component" value="Unassembled WGS sequence"/>
</dbReference>
<reference evidence="1 2" key="1">
    <citation type="submission" date="2008-10" db="EMBL/GenBank/DDBJ databases">
        <title>Draft genome sequence of Providencia alcalifaciens (DSM 30120).</title>
        <authorList>
            <person name="Sudarsanam P."/>
            <person name="Ley R."/>
            <person name="Guruge J."/>
            <person name="Turnbaugh P.J."/>
            <person name="Mahowald M."/>
            <person name="Liep D."/>
            <person name="Gordon J."/>
        </authorList>
    </citation>
    <scope>NUCLEOTIDE SEQUENCE [LARGE SCALE GENOMIC DNA]</scope>
    <source>
        <strain evidence="1 2">DSM 30120</strain>
    </source>
</reference>
<dbReference type="AlphaFoldDB" id="B6XDI2"/>
<evidence type="ECO:0000313" key="2">
    <source>
        <dbReference type="Proteomes" id="UP000003729"/>
    </source>
</evidence>
<evidence type="ECO:0000313" key="1">
    <source>
        <dbReference type="EMBL" id="EEB46545.1"/>
    </source>
</evidence>
<reference evidence="1 2" key="2">
    <citation type="submission" date="2008-10" db="EMBL/GenBank/DDBJ databases">
        <authorList>
            <person name="Fulton L."/>
            <person name="Clifton S."/>
            <person name="Fulton B."/>
            <person name="Xu J."/>
            <person name="Minx P."/>
            <person name="Pepin K.H."/>
            <person name="Johnson M."/>
            <person name="Bhonagiri V."/>
            <person name="Nash W.E."/>
            <person name="Mardis E.R."/>
            <person name="Wilson R.K."/>
        </authorList>
    </citation>
    <scope>NUCLEOTIDE SEQUENCE [LARGE SCALE GENOMIC DNA]</scope>
    <source>
        <strain evidence="1 2">DSM 30120</strain>
    </source>
</reference>
<organism evidence="1 2">
    <name type="scientific">Providencia alcalifaciens DSM 30120</name>
    <dbReference type="NCBI Taxonomy" id="520999"/>
    <lineage>
        <taxon>Bacteria</taxon>
        <taxon>Pseudomonadati</taxon>
        <taxon>Pseudomonadota</taxon>
        <taxon>Gammaproteobacteria</taxon>
        <taxon>Enterobacterales</taxon>
        <taxon>Morganellaceae</taxon>
        <taxon>Providencia</taxon>
    </lineage>
</organism>
<accession>B6XDI2</accession>
<evidence type="ECO:0008006" key="3">
    <source>
        <dbReference type="Google" id="ProtNLM"/>
    </source>
</evidence>